<gene>
    <name evidence="1" type="ORF">DFR71_3730</name>
</gene>
<evidence type="ECO:0000313" key="1">
    <source>
        <dbReference type="EMBL" id="TCJ97683.1"/>
    </source>
</evidence>
<proteinExistence type="predicted"/>
<dbReference type="EMBL" id="SMFR01000002">
    <property type="protein sequence ID" value="TCJ97683.1"/>
    <property type="molecule type" value="Genomic_DNA"/>
</dbReference>
<organism evidence="1 2">
    <name type="scientific">Nocardia alba</name>
    <dbReference type="NCBI Taxonomy" id="225051"/>
    <lineage>
        <taxon>Bacteria</taxon>
        <taxon>Bacillati</taxon>
        <taxon>Actinomycetota</taxon>
        <taxon>Actinomycetes</taxon>
        <taxon>Mycobacteriales</taxon>
        <taxon>Nocardiaceae</taxon>
        <taxon>Nocardia</taxon>
    </lineage>
</organism>
<sequence>MSHTSETLYGQLVDQFAEQVVHSDSAAGELAFRNGVALRLWVENDVVHAELDSLQGGPELWILHPGGDDIDDFVDVVADAVDC</sequence>
<keyword evidence="2" id="KW-1185">Reference proteome</keyword>
<dbReference type="Proteomes" id="UP000294856">
    <property type="component" value="Unassembled WGS sequence"/>
</dbReference>
<protein>
    <submittedName>
        <fullName evidence="1">Uncharacterized protein</fullName>
    </submittedName>
</protein>
<evidence type="ECO:0000313" key="2">
    <source>
        <dbReference type="Proteomes" id="UP000294856"/>
    </source>
</evidence>
<comment type="caution">
    <text evidence="1">The sequence shown here is derived from an EMBL/GenBank/DDBJ whole genome shotgun (WGS) entry which is preliminary data.</text>
</comment>
<reference evidence="1 2" key="1">
    <citation type="submission" date="2019-03" db="EMBL/GenBank/DDBJ databases">
        <title>Genomic Encyclopedia of Type Strains, Phase IV (KMG-IV): sequencing the most valuable type-strain genomes for metagenomic binning, comparative biology and taxonomic classification.</title>
        <authorList>
            <person name="Goeker M."/>
        </authorList>
    </citation>
    <scope>NUCLEOTIDE SEQUENCE [LARGE SCALE GENOMIC DNA]</scope>
    <source>
        <strain evidence="1 2">DSM 44684</strain>
    </source>
</reference>
<name>A0A4R1FS66_9NOCA</name>
<dbReference type="AlphaFoldDB" id="A0A4R1FS66"/>
<accession>A0A4R1FS66</accession>